<accession>A0A1Y5ECL5</accession>
<dbReference type="EMBL" id="MAAF01000061">
    <property type="protein sequence ID" value="OUR80438.1"/>
    <property type="molecule type" value="Genomic_DNA"/>
</dbReference>
<dbReference type="AlphaFoldDB" id="A0A1Y5ECL5"/>
<reference evidence="2" key="1">
    <citation type="journal article" date="2017" name="Proc. Natl. Acad. Sci. U.S.A.">
        <title>Simulation of Deepwater Horizon oil plume reveals substrate specialization within a complex community of hydrocarbon degraders.</title>
        <authorList>
            <person name="Hu P."/>
            <person name="Dubinsky E.A."/>
            <person name="Probst A.J."/>
            <person name="Wang J."/>
            <person name="Sieber C.M.K."/>
            <person name="Tom L.M."/>
            <person name="Gardinali P."/>
            <person name="Banfield J.F."/>
            <person name="Atlas R.M."/>
            <person name="Andersen G.L."/>
        </authorList>
    </citation>
    <scope>NUCLEOTIDE SEQUENCE [LARGE SCALE GENOMIC DNA]</scope>
</reference>
<protein>
    <submittedName>
        <fullName evidence="1">Uncharacterized protein</fullName>
    </submittedName>
</protein>
<organism evidence="1 2">
    <name type="scientific">Colwellia psychrerythraea</name>
    <name type="common">Vibrio psychroerythus</name>
    <dbReference type="NCBI Taxonomy" id="28229"/>
    <lineage>
        <taxon>Bacteria</taxon>
        <taxon>Pseudomonadati</taxon>
        <taxon>Pseudomonadota</taxon>
        <taxon>Gammaproteobacteria</taxon>
        <taxon>Alteromonadales</taxon>
        <taxon>Colwelliaceae</taxon>
        <taxon>Colwellia</taxon>
    </lineage>
</organism>
<proteinExistence type="predicted"/>
<evidence type="ECO:0000313" key="2">
    <source>
        <dbReference type="Proteomes" id="UP000243053"/>
    </source>
</evidence>
<sequence>MLNTLEQYGDFTPVEAFKTDSRQQKHIKETMWDKLNFSQQYAVCTLGQFGYLLTYVRSIGDTTLAILKQDDKIATINEAGIINVNPDVMCRQ</sequence>
<comment type="caution">
    <text evidence="1">The sequence shown here is derived from an EMBL/GenBank/DDBJ whole genome shotgun (WGS) entry which is preliminary data.</text>
</comment>
<dbReference type="Proteomes" id="UP000243053">
    <property type="component" value="Unassembled WGS sequence"/>
</dbReference>
<gene>
    <name evidence="1" type="ORF">A9Q75_10475</name>
</gene>
<evidence type="ECO:0000313" key="1">
    <source>
        <dbReference type="EMBL" id="OUR80438.1"/>
    </source>
</evidence>
<name>A0A1Y5ECL5_COLPS</name>